<sequence>MKFFFQLDLKENNKIKKYNDFLDFNIQLTESQIIKIVENIENKNNQYNSKEEIENTENLVTNLLDYQINNLNLKSSVLKINKNETNKSLNIIVEQIFINKIKKVYVIGPRQKI</sequence>
<gene>
    <name evidence="1" type="ORF">PPERSA_13036</name>
</gene>
<dbReference type="Proteomes" id="UP000054937">
    <property type="component" value="Unassembled WGS sequence"/>
</dbReference>
<dbReference type="InParanoid" id="A0A0V0R233"/>
<evidence type="ECO:0000313" key="1">
    <source>
        <dbReference type="EMBL" id="KRX08555.1"/>
    </source>
</evidence>
<protein>
    <submittedName>
        <fullName evidence="1">Uncharacterized protein</fullName>
    </submittedName>
</protein>
<dbReference type="EMBL" id="LDAU01000063">
    <property type="protein sequence ID" value="KRX08555.1"/>
    <property type="molecule type" value="Genomic_DNA"/>
</dbReference>
<organism evidence="1 2">
    <name type="scientific">Pseudocohnilembus persalinus</name>
    <name type="common">Ciliate</name>
    <dbReference type="NCBI Taxonomy" id="266149"/>
    <lineage>
        <taxon>Eukaryota</taxon>
        <taxon>Sar</taxon>
        <taxon>Alveolata</taxon>
        <taxon>Ciliophora</taxon>
        <taxon>Intramacronucleata</taxon>
        <taxon>Oligohymenophorea</taxon>
        <taxon>Scuticociliatia</taxon>
        <taxon>Philasterida</taxon>
        <taxon>Pseudocohnilembidae</taxon>
        <taxon>Pseudocohnilembus</taxon>
    </lineage>
</organism>
<proteinExistence type="predicted"/>
<comment type="caution">
    <text evidence="1">The sequence shown here is derived from an EMBL/GenBank/DDBJ whole genome shotgun (WGS) entry which is preliminary data.</text>
</comment>
<reference evidence="1 2" key="1">
    <citation type="journal article" date="2015" name="Sci. Rep.">
        <title>Genome of the facultative scuticociliatosis pathogen Pseudocohnilembus persalinus provides insight into its virulence through horizontal gene transfer.</title>
        <authorList>
            <person name="Xiong J."/>
            <person name="Wang G."/>
            <person name="Cheng J."/>
            <person name="Tian M."/>
            <person name="Pan X."/>
            <person name="Warren A."/>
            <person name="Jiang C."/>
            <person name="Yuan D."/>
            <person name="Miao W."/>
        </authorList>
    </citation>
    <scope>NUCLEOTIDE SEQUENCE [LARGE SCALE GENOMIC DNA]</scope>
    <source>
        <strain evidence="1">36N120E</strain>
    </source>
</reference>
<accession>A0A0V0R233</accession>
<evidence type="ECO:0000313" key="2">
    <source>
        <dbReference type="Proteomes" id="UP000054937"/>
    </source>
</evidence>
<dbReference type="AlphaFoldDB" id="A0A0V0R233"/>
<name>A0A0V0R233_PSEPJ</name>
<keyword evidence="2" id="KW-1185">Reference proteome</keyword>